<dbReference type="PANTHER" id="PTHR12473">
    <property type="entry name" value="UBIQUITIN CARBOXYL-TERMINAL HYDROLASE MINDY-4-RELATED"/>
    <property type="match status" value="1"/>
</dbReference>
<keyword evidence="2" id="KW-0378">Hydrolase</keyword>
<evidence type="ECO:0000256" key="2">
    <source>
        <dbReference type="RuleBase" id="RU367088"/>
    </source>
</evidence>
<dbReference type="GO" id="GO:0006508">
    <property type="term" value="P:proteolysis"/>
    <property type="evidence" value="ECO:0007669"/>
    <property type="project" value="UniProtKB-KW"/>
</dbReference>
<dbReference type="PANTHER" id="PTHR12473:SF8">
    <property type="entry name" value="UBIQUITIN CARBOXYL-TERMINAL HYDROLASE MINDY-4-RELATED"/>
    <property type="match status" value="1"/>
</dbReference>
<evidence type="ECO:0000259" key="4">
    <source>
        <dbReference type="SMART" id="SM01174"/>
    </source>
</evidence>
<dbReference type="EMBL" id="MU825418">
    <property type="protein sequence ID" value="KAJ7390324.1"/>
    <property type="molecule type" value="Genomic_DNA"/>
</dbReference>
<feature type="compositionally biased region" description="Basic residues" evidence="3">
    <location>
        <begin position="174"/>
        <end position="184"/>
    </location>
</feature>
<dbReference type="InterPro" id="IPR025257">
    <property type="entry name" value="MINDY-3/4_CD"/>
</dbReference>
<sequence>MSKNSKDSANKQDRWANVFDKSLATPVPKTLTLKRSNTLELEDVQEDVSEDIDMDVSHVFTPPNNKTTSHVHVCARHGRERGKVLDEKPVKPVRSIQPKPVKPVRQASGKLDAIDNKSFQSRNVKEKSAAQFTNKAQPSPAPSPTSPQQEVKQEVVKEQSPDIGPLLPHVTPARSKRQTSSIHRKSLEREPATEPVKPAVPGGEPITFEVARALRVLLFGTPYTGFNSDWRKQHINFFSNMSYTLSFYKLGPGGIMACLQGFLLRHLLYDQPSIEHVKSMLTPMSSDRQKALVTAMTKMLWQAGGHKHATVALPCGECNWITMEDYREDQLTEKLHLFRFTDFADLERFLKKQLSFFESINGNGCILLLYSVILSRTIERVIEDLGNPNSTLMGLHDSCTQAMINLMLTGRAAANVFNGDIECNKTGRMLAHPLHGIKIEARSDSYLLKSTLIPNRLRLAACSRLPSFQSGL</sequence>
<comment type="caution">
    <text evidence="5">The sequence shown here is derived from an EMBL/GenBank/DDBJ whole genome shotgun (WGS) entry which is preliminary data.</text>
</comment>
<dbReference type="InterPro" id="IPR039785">
    <property type="entry name" value="MINY3/4"/>
</dbReference>
<proteinExistence type="inferred from homology"/>
<dbReference type="Proteomes" id="UP001163046">
    <property type="component" value="Unassembled WGS sequence"/>
</dbReference>
<gene>
    <name evidence="5" type="ORF">OS493_026200</name>
</gene>
<comment type="function">
    <text evidence="2">Hydrolase that can remove 'Lys-48'-linked conjugated ubiquitin from proteins.</text>
</comment>
<dbReference type="AlphaFoldDB" id="A0A9X0A2A9"/>
<evidence type="ECO:0000256" key="1">
    <source>
        <dbReference type="ARBA" id="ARBA00011074"/>
    </source>
</evidence>
<accession>A0A9X0A2A9</accession>
<evidence type="ECO:0000256" key="3">
    <source>
        <dbReference type="SAM" id="MobiDB-lite"/>
    </source>
</evidence>
<dbReference type="SMART" id="SM01174">
    <property type="entry name" value="DUF4205"/>
    <property type="match status" value="1"/>
</dbReference>
<organism evidence="5 6">
    <name type="scientific">Desmophyllum pertusum</name>
    <dbReference type="NCBI Taxonomy" id="174260"/>
    <lineage>
        <taxon>Eukaryota</taxon>
        <taxon>Metazoa</taxon>
        <taxon>Cnidaria</taxon>
        <taxon>Anthozoa</taxon>
        <taxon>Hexacorallia</taxon>
        <taxon>Scleractinia</taxon>
        <taxon>Caryophylliina</taxon>
        <taxon>Caryophylliidae</taxon>
        <taxon>Desmophyllum</taxon>
    </lineage>
</organism>
<dbReference type="Pfam" id="PF13898">
    <property type="entry name" value="MINDY-3_4_CD"/>
    <property type="match status" value="1"/>
</dbReference>
<dbReference type="OrthoDB" id="10263628at2759"/>
<protein>
    <recommendedName>
        <fullName evidence="2">Ubiquitin carboxyl-terminal hydrolase MINDY</fullName>
        <ecNumber evidence="2">3.4.19.12</ecNumber>
    </recommendedName>
</protein>
<feature type="region of interest" description="Disordered" evidence="3">
    <location>
        <begin position="78"/>
        <end position="201"/>
    </location>
</feature>
<evidence type="ECO:0000313" key="6">
    <source>
        <dbReference type="Proteomes" id="UP001163046"/>
    </source>
</evidence>
<feature type="domain" description="Deubiquitinating enzyme MINDY-3/4 conserved" evidence="4">
    <location>
        <begin position="215"/>
        <end position="470"/>
    </location>
</feature>
<dbReference type="GO" id="GO:1990380">
    <property type="term" value="F:K48-linked deubiquitinase activity"/>
    <property type="evidence" value="ECO:0007669"/>
    <property type="project" value="UniProtKB-UniRule"/>
</dbReference>
<keyword evidence="2" id="KW-0833">Ubl conjugation pathway</keyword>
<keyword evidence="2" id="KW-0645">Protease</keyword>
<keyword evidence="6" id="KW-1185">Reference proteome</keyword>
<feature type="compositionally biased region" description="Basic and acidic residues" evidence="3">
    <location>
        <begin position="151"/>
        <end position="160"/>
    </location>
</feature>
<keyword evidence="2" id="KW-0788">Thiol protease</keyword>
<dbReference type="GO" id="GO:0071108">
    <property type="term" value="P:protein K48-linked deubiquitination"/>
    <property type="evidence" value="ECO:0007669"/>
    <property type="project" value="InterPro"/>
</dbReference>
<reference evidence="5" key="1">
    <citation type="submission" date="2023-01" db="EMBL/GenBank/DDBJ databases">
        <title>Genome assembly of the deep-sea coral Lophelia pertusa.</title>
        <authorList>
            <person name="Herrera S."/>
            <person name="Cordes E."/>
        </authorList>
    </citation>
    <scope>NUCLEOTIDE SEQUENCE</scope>
    <source>
        <strain evidence="5">USNM1676648</strain>
        <tissue evidence="5">Polyp</tissue>
    </source>
</reference>
<comment type="similarity">
    <text evidence="1 2">Belongs to the MINDY deubiquitinase family. FAM188 subfamily.</text>
</comment>
<dbReference type="GO" id="GO:0004843">
    <property type="term" value="F:cysteine-type deubiquitinase activity"/>
    <property type="evidence" value="ECO:0007669"/>
    <property type="project" value="UniProtKB-UniRule"/>
</dbReference>
<evidence type="ECO:0000313" key="5">
    <source>
        <dbReference type="EMBL" id="KAJ7390324.1"/>
    </source>
</evidence>
<comment type="catalytic activity">
    <reaction evidence="2">
        <text>Thiol-dependent hydrolysis of ester, thioester, amide, peptide and isopeptide bonds formed by the C-terminal Gly of ubiquitin (a 76-residue protein attached to proteins as an intracellular targeting signal).</text>
        <dbReference type="EC" id="3.4.19.12"/>
    </reaction>
</comment>
<dbReference type="EC" id="3.4.19.12" evidence="2"/>
<name>A0A9X0A2A9_9CNID</name>
<feature type="compositionally biased region" description="Basic and acidic residues" evidence="3">
    <location>
        <begin position="81"/>
        <end position="90"/>
    </location>
</feature>